<dbReference type="AlphaFoldDB" id="A0A921QX88"/>
<organism evidence="1 2">
    <name type="scientific">Sorghum bicolor</name>
    <name type="common">Sorghum</name>
    <name type="synonym">Sorghum vulgare</name>
    <dbReference type="NCBI Taxonomy" id="4558"/>
    <lineage>
        <taxon>Eukaryota</taxon>
        <taxon>Viridiplantae</taxon>
        <taxon>Streptophyta</taxon>
        <taxon>Embryophyta</taxon>
        <taxon>Tracheophyta</taxon>
        <taxon>Spermatophyta</taxon>
        <taxon>Magnoliopsida</taxon>
        <taxon>Liliopsida</taxon>
        <taxon>Poales</taxon>
        <taxon>Poaceae</taxon>
        <taxon>PACMAD clade</taxon>
        <taxon>Panicoideae</taxon>
        <taxon>Andropogonodae</taxon>
        <taxon>Andropogoneae</taxon>
        <taxon>Sorghinae</taxon>
        <taxon>Sorghum</taxon>
    </lineage>
</organism>
<reference evidence="1" key="2">
    <citation type="submission" date="2020-10" db="EMBL/GenBank/DDBJ databases">
        <authorList>
            <person name="Cooper E.A."/>
            <person name="Brenton Z.W."/>
            <person name="Flinn B.S."/>
            <person name="Jenkins J."/>
            <person name="Shu S."/>
            <person name="Flowers D."/>
            <person name="Luo F."/>
            <person name="Wang Y."/>
            <person name="Xia P."/>
            <person name="Barry K."/>
            <person name="Daum C."/>
            <person name="Lipzen A."/>
            <person name="Yoshinaga Y."/>
            <person name="Schmutz J."/>
            <person name="Saski C."/>
            <person name="Vermerris W."/>
            <person name="Kresovich S."/>
        </authorList>
    </citation>
    <scope>NUCLEOTIDE SEQUENCE</scope>
</reference>
<comment type="caution">
    <text evidence="1">The sequence shown here is derived from an EMBL/GenBank/DDBJ whole genome shotgun (WGS) entry which is preliminary data.</text>
</comment>
<gene>
    <name evidence="1" type="ORF">BDA96_05G040000</name>
</gene>
<name>A0A921QX88_SORBI</name>
<dbReference type="Gramene" id="EES09266">
    <property type="protein sequence ID" value="EES09266"/>
    <property type="gene ID" value="SORBI_3005G037600"/>
</dbReference>
<reference evidence="1" key="1">
    <citation type="journal article" date="2019" name="BMC Genomics">
        <title>A new reference genome for Sorghum bicolor reveals high levels of sequence similarity between sweet and grain genotypes: implications for the genetics of sugar metabolism.</title>
        <authorList>
            <person name="Cooper E.A."/>
            <person name="Brenton Z.W."/>
            <person name="Flinn B.S."/>
            <person name="Jenkins J."/>
            <person name="Shu S."/>
            <person name="Flowers D."/>
            <person name="Luo F."/>
            <person name="Wang Y."/>
            <person name="Xia P."/>
            <person name="Barry K."/>
            <person name="Daum C."/>
            <person name="Lipzen A."/>
            <person name="Yoshinaga Y."/>
            <person name="Schmutz J."/>
            <person name="Saski C."/>
            <person name="Vermerris W."/>
            <person name="Kresovich S."/>
        </authorList>
    </citation>
    <scope>NUCLEOTIDE SEQUENCE</scope>
</reference>
<accession>A0A921QX88</accession>
<sequence>MDSDLAPRSSLWTFVRERCDLGRGRNLSSAIAASATSTVATVPGQQRPLSGREHHRDRGHLPGRGRLQVCTEGHWDLSLHPEHQGFVFWRRFRIGATSRQRWYDWSFYSVTYHDFGFWRRFRIRATSRQRWYDWSFYGVTYHGNNLPSLVLFPFTS</sequence>
<evidence type="ECO:0000313" key="2">
    <source>
        <dbReference type="Proteomes" id="UP000807115"/>
    </source>
</evidence>
<dbReference type="EMBL" id="CM027684">
    <property type="protein sequence ID" value="KAG0528757.1"/>
    <property type="molecule type" value="Genomic_DNA"/>
</dbReference>
<dbReference type="Proteomes" id="UP000807115">
    <property type="component" value="Chromosome 5"/>
</dbReference>
<evidence type="ECO:0000313" key="1">
    <source>
        <dbReference type="EMBL" id="KAG0528757.1"/>
    </source>
</evidence>
<proteinExistence type="predicted"/>
<protein>
    <submittedName>
        <fullName evidence="1">Uncharacterized protein</fullName>
    </submittedName>
</protein>